<dbReference type="InterPro" id="IPR011013">
    <property type="entry name" value="Gal_mutarotase_sf_dom"/>
</dbReference>
<dbReference type="InterPro" id="IPR015443">
    <property type="entry name" value="Aldose_1-epimerase"/>
</dbReference>
<evidence type="ECO:0000256" key="17">
    <source>
        <dbReference type="PIRSR" id="PIRSR005096-3"/>
    </source>
</evidence>
<comment type="subunit">
    <text evidence="6">Monomer.</text>
</comment>
<name>K0WX45_9BACT</name>
<evidence type="ECO:0000256" key="13">
    <source>
        <dbReference type="ARBA" id="ARBA00023277"/>
    </source>
</evidence>
<dbReference type="InterPro" id="IPR008183">
    <property type="entry name" value="Aldose_1/G6P_1-epimerase"/>
</dbReference>
<accession>K0WX45</accession>
<evidence type="ECO:0000313" key="19">
    <source>
        <dbReference type="Proteomes" id="UP000006044"/>
    </source>
</evidence>
<evidence type="ECO:0000256" key="14">
    <source>
        <dbReference type="PIRNR" id="PIRNR005096"/>
    </source>
</evidence>
<dbReference type="InterPro" id="IPR018052">
    <property type="entry name" value="Ald1_epimerase_CS"/>
</dbReference>
<evidence type="ECO:0000256" key="8">
    <source>
        <dbReference type="ARBA" id="ARBA00014165"/>
    </source>
</evidence>
<dbReference type="STRING" id="742726.HMPREF9448_01646"/>
<evidence type="ECO:0000256" key="15">
    <source>
        <dbReference type="PIRSR" id="PIRSR005096-1"/>
    </source>
</evidence>
<protein>
    <recommendedName>
        <fullName evidence="8 14">Aldose 1-epimerase</fullName>
        <ecNumber evidence="7 14">5.1.3.3</ecNumber>
    </recommendedName>
</protein>
<comment type="catalytic activity">
    <reaction evidence="1 14">
        <text>alpha-D-glucose = beta-D-glucose</text>
        <dbReference type="Rhea" id="RHEA:10264"/>
        <dbReference type="ChEBI" id="CHEBI:15903"/>
        <dbReference type="ChEBI" id="CHEBI:17925"/>
        <dbReference type="EC" id="5.1.3.3"/>
    </reaction>
</comment>
<evidence type="ECO:0000256" key="1">
    <source>
        <dbReference type="ARBA" id="ARBA00001614"/>
    </source>
</evidence>
<comment type="subcellular location">
    <subcellularLocation>
        <location evidence="3">Cytoplasm</location>
    </subcellularLocation>
</comment>
<dbReference type="PATRIC" id="fig|742726.3.peg.1724"/>
<sequence length="359" mass="40248">MDMTLSGLNPTHFQGLVDGKQTGLYILVNKNGCELTLTNYGARIVSLMVPDKNGTMIDVVTGHNNIQEYLTSEEPYFGATCGRYANRIAKGKFTIDGVLYDKLAINNGPNSLHGGVKGFNFHVWDANQLDKQTIEFSRLSLDGEEGFPGNLQVKVIFKLTDDNAVDITYYAETDKPTIVNLTNHSYFNLSGAGDPYIGDHLLCIDADYYLPTDDTAIPYGEKSAVEGTPMDFRKLYEVGSRINEPFEQLVYGKGYDHTYILNKKRSGEFSFCAECVSPKTGIVMDVFTTEPGVQLYTANWMTGNFIGKNGKRYPMRAAICLETQHFPDSPNHENYPSVILRPHEKFESHTQFKFSVREK</sequence>
<dbReference type="GO" id="GO:0005737">
    <property type="term" value="C:cytoplasm"/>
    <property type="evidence" value="ECO:0007669"/>
    <property type="project" value="UniProtKB-SubCell"/>
</dbReference>
<dbReference type="PANTHER" id="PTHR10091:SF0">
    <property type="entry name" value="GALACTOSE MUTAROTASE"/>
    <property type="match status" value="1"/>
</dbReference>
<dbReference type="FunFam" id="2.70.98.10:FF:000003">
    <property type="entry name" value="Aldose 1-epimerase"/>
    <property type="match status" value="1"/>
</dbReference>
<organism evidence="18 19">
    <name type="scientific">Barnesiella intestinihominis YIT 11860</name>
    <dbReference type="NCBI Taxonomy" id="742726"/>
    <lineage>
        <taxon>Bacteria</taxon>
        <taxon>Pseudomonadati</taxon>
        <taxon>Bacteroidota</taxon>
        <taxon>Bacteroidia</taxon>
        <taxon>Bacteroidales</taxon>
        <taxon>Barnesiellaceae</taxon>
        <taxon>Barnesiella</taxon>
    </lineage>
</organism>
<evidence type="ECO:0000256" key="9">
    <source>
        <dbReference type="ARBA" id="ARBA00022490"/>
    </source>
</evidence>
<dbReference type="EMBL" id="ADLE01000011">
    <property type="protein sequence ID" value="EJZ63807.1"/>
    <property type="molecule type" value="Genomic_DNA"/>
</dbReference>
<evidence type="ECO:0000256" key="11">
    <source>
        <dbReference type="ARBA" id="ARBA00022837"/>
    </source>
</evidence>
<gene>
    <name evidence="18" type="ORF">HMPREF9448_01646</name>
</gene>
<comment type="caution">
    <text evidence="18">The sequence shown here is derived from an EMBL/GenBank/DDBJ whole genome shotgun (WGS) entry which is preliminary data.</text>
</comment>
<dbReference type="SUPFAM" id="SSF74650">
    <property type="entry name" value="Galactose mutarotase-like"/>
    <property type="match status" value="1"/>
</dbReference>
<keyword evidence="9" id="KW-0963">Cytoplasm</keyword>
<dbReference type="NCBIfam" id="NF008277">
    <property type="entry name" value="PRK11055.1"/>
    <property type="match status" value="1"/>
</dbReference>
<dbReference type="PIRSF" id="PIRSF005096">
    <property type="entry name" value="GALM"/>
    <property type="match status" value="1"/>
</dbReference>
<dbReference type="Proteomes" id="UP000006044">
    <property type="component" value="Unassembled WGS sequence"/>
</dbReference>
<keyword evidence="19" id="KW-1185">Reference proteome</keyword>
<dbReference type="eggNOG" id="COG2017">
    <property type="taxonomic scope" value="Bacteria"/>
</dbReference>
<keyword evidence="12 14" id="KW-0413">Isomerase</keyword>
<evidence type="ECO:0000256" key="6">
    <source>
        <dbReference type="ARBA" id="ARBA00011245"/>
    </source>
</evidence>
<keyword evidence="11" id="KW-0106">Calcium</keyword>
<evidence type="ECO:0000256" key="12">
    <source>
        <dbReference type="ARBA" id="ARBA00023235"/>
    </source>
</evidence>
<feature type="binding site" evidence="17">
    <location>
        <begin position="86"/>
        <end position="87"/>
    </location>
    <ligand>
        <name>beta-D-galactose</name>
        <dbReference type="ChEBI" id="CHEBI:27667"/>
    </ligand>
</feature>
<dbReference type="AlphaFoldDB" id="K0WX45"/>
<dbReference type="InterPro" id="IPR014718">
    <property type="entry name" value="GH-type_carb-bd"/>
</dbReference>
<evidence type="ECO:0000256" key="4">
    <source>
        <dbReference type="ARBA" id="ARBA00005028"/>
    </source>
</evidence>
<dbReference type="CDD" id="cd09019">
    <property type="entry name" value="galactose_mutarotase_like"/>
    <property type="match status" value="1"/>
</dbReference>
<feature type="active site" description="Proton donor" evidence="15">
    <location>
        <position position="184"/>
    </location>
</feature>
<dbReference type="GO" id="GO:0006006">
    <property type="term" value="P:glucose metabolic process"/>
    <property type="evidence" value="ECO:0007669"/>
    <property type="project" value="TreeGrafter"/>
</dbReference>
<dbReference type="HOGENOM" id="CLU_031753_2_0_10"/>
<dbReference type="PROSITE" id="PS00545">
    <property type="entry name" value="ALDOSE_1_EPIMERASE"/>
    <property type="match status" value="1"/>
</dbReference>
<dbReference type="GeneID" id="77848895"/>
<evidence type="ECO:0000256" key="16">
    <source>
        <dbReference type="PIRSR" id="PIRSR005096-2"/>
    </source>
</evidence>
<dbReference type="Gene3D" id="2.70.98.10">
    <property type="match status" value="1"/>
</dbReference>
<evidence type="ECO:0000256" key="2">
    <source>
        <dbReference type="ARBA" id="ARBA00001913"/>
    </source>
</evidence>
<dbReference type="GO" id="GO:0033499">
    <property type="term" value="P:galactose catabolic process via UDP-galactose, Leloir pathway"/>
    <property type="evidence" value="ECO:0007669"/>
    <property type="project" value="TreeGrafter"/>
</dbReference>
<evidence type="ECO:0000256" key="3">
    <source>
        <dbReference type="ARBA" id="ARBA00004496"/>
    </source>
</evidence>
<proteinExistence type="inferred from homology"/>
<dbReference type="PANTHER" id="PTHR10091">
    <property type="entry name" value="ALDOSE-1-EPIMERASE"/>
    <property type="match status" value="1"/>
</dbReference>
<keyword evidence="10" id="KW-0597">Phosphoprotein</keyword>
<dbReference type="InterPro" id="IPR047215">
    <property type="entry name" value="Galactose_mutarotase-like"/>
</dbReference>
<feature type="binding site" evidence="16">
    <location>
        <position position="256"/>
    </location>
    <ligand>
        <name>beta-D-galactose</name>
        <dbReference type="ChEBI" id="CHEBI:27667"/>
    </ligand>
</feature>
<comment type="pathway">
    <text evidence="4 14">Carbohydrate metabolism; hexose metabolism.</text>
</comment>
<dbReference type="RefSeq" id="WP_008862105.1">
    <property type="nucleotide sequence ID" value="NZ_JH815204.1"/>
</dbReference>
<evidence type="ECO:0000256" key="10">
    <source>
        <dbReference type="ARBA" id="ARBA00022553"/>
    </source>
</evidence>
<evidence type="ECO:0000256" key="7">
    <source>
        <dbReference type="ARBA" id="ARBA00013185"/>
    </source>
</evidence>
<dbReference type="Pfam" id="PF01263">
    <property type="entry name" value="Aldose_epim"/>
    <property type="match status" value="1"/>
</dbReference>
<dbReference type="GO" id="GO:0030246">
    <property type="term" value="F:carbohydrate binding"/>
    <property type="evidence" value="ECO:0007669"/>
    <property type="project" value="InterPro"/>
</dbReference>
<comment type="cofactor">
    <cofactor evidence="2">
        <name>Ca(2+)</name>
        <dbReference type="ChEBI" id="CHEBI:29108"/>
    </cofactor>
</comment>
<comment type="similarity">
    <text evidence="5 14">Belongs to the aldose epimerase family.</text>
</comment>
<dbReference type="UniPathway" id="UPA00242"/>
<dbReference type="GO" id="GO:0004034">
    <property type="term" value="F:aldose 1-epimerase activity"/>
    <property type="evidence" value="ECO:0007669"/>
    <property type="project" value="UniProtKB-EC"/>
</dbReference>
<dbReference type="OrthoDB" id="9779408at2"/>
<feature type="binding site" evidence="17">
    <location>
        <begin position="184"/>
        <end position="186"/>
    </location>
    <ligand>
        <name>beta-D-galactose</name>
        <dbReference type="ChEBI" id="CHEBI:27667"/>
    </ligand>
</feature>
<evidence type="ECO:0000256" key="5">
    <source>
        <dbReference type="ARBA" id="ARBA00006206"/>
    </source>
</evidence>
<evidence type="ECO:0000313" key="18">
    <source>
        <dbReference type="EMBL" id="EJZ63807.1"/>
    </source>
</evidence>
<keyword evidence="13 14" id="KW-0119">Carbohydrate metabolism</keyword>
<feature type="active site" description="Proton acceptor" evidence="15">
    <location>
        <position position="322"/>
    </location>
</feature>
<reference evidence="18 19" key="1">
    <citation type="submission" date="2012-08" db="EMBL/GenBank/DDBJ databases">
        <title>The Genome Sequence of Barnesiella intestinihominis YIT 11860.</title>
        <authorList>
            <consortium name="The Broad Institute Genome Sequencing Platform"/>
            <person name="Earl A."/>
            <person name="Ward D."/>
            <person name="Feldgarden M."/>
            <person name="Gevers D."/>
            <person name="Morotomi M."/>
            <person name="Walker B."/>
            <person name="Young S.K."/>
            <person name="Zeng Q."/>
            <person name="Gargeya S."/>
            <person name="Fitzgerald M."/>
            <person name="Haas B."/>
            <person name="Abouelleil A."/>
            <person name="Alvarado L."/>
            <person name="Arachchi H.M."/>
            <person name="Berlin A.M."/>
            <person name="Chapman S.B."/>
            <person name="Goldberg J."/>
            <person name="Griggs A."/>
            <person name="Gujja S."/>
            <person name="Hansen M."/>
            <person name="Howarth C."/>
            <person name="Imamovic A."/>
            <person name="Larimer J."/>
            <person name="McCowen C."/>
            <person name="Montmayeur A."/>
            <person name="Murphy C."/>
            <person name="Neiman D."/>
            <person name="Pearson M."/>
            <person name="Priest M."/>
            <person name="Roberts A."/>
            <person name="Saif S."/>
            <person name="Shea T."/>
            <person name="Sisk P."/>
            <person name="Sykes S."/>
            <person name="Wortman J."/>
            <person name="Nusbaum C."/>
            <person name="Birren B."/>
        </authorList>
    </citation>
    <scope>NUCLEOTIDE SEQUENCE [LARGE SCALE GENOMIC DNA]</scope>
    <source>
        <strain evidence="18 19">YIT 11860</strain>
    </source>
</reference>
<dbReference type="EC" id="5.1.3.3" evidence="7 14"/>